<dbReference type="Proteomes" id="UP000694395">
    <property type="component" value="Chromosome 28"/>
</dbReference>
<dbReference type="GeneTree" id="ENSGT00940000173998"/>
<gene>
    <name evidence="2" type="primary">LOC110509009</name>
</gene>
<dbReference type="RefSeq" id="XP_021445618.2">
    <property type="nucleotide sequence ID" value="XM_021589943.2"/>
</dbReference>
<feature type="region of interest" description="Disordered" evidence="1">
    <location>
        <begin position="688"/>
        <end position="735"/>
    </location>
</feature>
<feature type="region of interest" description="Disordered" evidence="1">
    <location>
        <begin position="1009"/>
        <end position="1065"/>
    </location>
</feature>
<protein>
    <submittedName>
        <fullName evidence="2">Uncharacterized protein</fullName>
    </submittedName>
</protein>
<feature type="compositionally biased region" description="Polar residues" evidence="1">
    <location>
        <begin position="1216"/>
        <end position="1369"/>
    </location>
</feature>
<organism evidence="2 3">
    <name type="scientific">Oncorhynchus mykiss</name>
    <name type="common">Rainbow trout</name>
    <name type="synonym">Salmo gairdneri</name>
    <dbReference type="NCBI Taxonomy" id="8022"/>
    <lineage>
        <taxon>Eukaryota</taxon>
        <taxon>Metazoa</taxon>
        <taxon>Chordata</taxon>
        <taxon>Craniata</taxon>
        <taxon>Vertebrata</taxon>
        <taxon>Euteleostomi</taxon>
        <taxon>Actinopterygii</taxon>
        <taxon>Neopterygii</taxon>
        <taxon>Teleostei</taxon>
        <taxon>Protacanthopterygii</taxon>
        <taxon>Salmoniformes</taxon>
        <taxon>Salmonidae</taxon>
        <taxon>Salmoninae</taxon>
        <taxon>Oncorhynchus</taxon>
    </lineage>
</organism>
<dbReference type="OrthoDB" id="8956920at2759"/>
<feature type="compositionally biased region" description="Polar residues" evidence="1">
    <location>
        <begin position="982"/>
        <end position="991"/>
    </location>
</feature>
<feature type="compositionally biased region" description="Basic and acidic residues" evidence="1">
    <location>
        <begin position="420"/>
        <end position="430"/>
    </location>
</feature>
<feature type="compositionally biased region" description="Basic and acidic residues" evidence="1">
    <location>
        <begin position="598"/>
        <end position="607"/>
    </location>
</feature>
<feature type="compositionally biased region" description="Pro residues" evidence="1">
    <location>
        <begin position="362"/>
        <end position="377"/>
    </location>
</feature>
<feature type="region of interest" description="Disordered" evidence="1">
    <location>
        <begin position="357"/>
        <end position="394"/>
    </location>
</feature>
<reference evidence="2" key="2">
    <citation type="submission" date="2025-08" db="UniProtKB">
        <authorList>
            <consortium name="Ensembl"/>
        </authorList>
    </citation>
    <scope>IDENTIFICATION</scope>
</reference>
<feature type="region of interest" description="Disordered" evidence="1">
    <location>
        <begin position="811"/>
        <end position="839"/>
    </location>
</feature>
<dbReference type="KEGG" id="omy:110509009"/>
<feature type="compositionally biased region" description="Pro residues" evidence="1">
    <location>
        <begin position="710"/>
        <end position="720"/>
    </location>
</feature>
<dbReference type="Ensembl" id="ENSOMYT00000059962.2">
    <property type="protein sequence ID" value="ENSOMYP00000055078.2"/>
    <property type="gene ID" value="ENSOMYG00000025364.2"/>
</dbReference>
<evidence type="ECO:0000313" key="3">
    <source>
        <dbReference type="Proteomes" id="UP000694395"/>
    </source>
</evidence>
<dbReference type="GeneID" id="110509009"/>
<feature type="compositionally biased region" description="Polar residues" evidence="1">
    <location>
        <begin position="1046"/>
        <end position="1055"/>
    </location>
</feature>
<evidence type="ECO:0000256" key="1">
    <source>
        <dbReference type="SAM" id="MobiDB-lite"/>
    </source>
</evidence>
<reference evidence="2" key="1">
    <citation type="submission" date="2020-07" db="EMBL/GenBank/DDBJ databases">
        <title>A long reads based de novo assembly of the rainbow trout Arlee double haploid line genome.</title>
        <authorList>
            <person name="Gao G."/>
            <person name="Palti Y."/>
        </authorList>
    </citation>
    <scope>NUCLEOTIDE SEQUENCE [LARGE SCALE GENOMIC DNA]</scope>
</reference>
<feature type="region of interest" description="Disordered" evidence="1">
    <location>
        <begin position="1216"/>
        <end position="1387"/>
    </location>
</feature>
<keyword evidence="3" id="KW-1185">Reference proteome</keyword>
<feature type="region of interest" description="Disordered" evidence="1">
    <location>
        <begin position="591"/>
        <end position="665"/>
    </location>
</feature>
<proteinExistence type="predicted"/>
<feature type="region of interest" description="Disordered" evidence="1">
    <location>
        <begin position="944"/>
        <end position="991"/>
    </location>
</feature>
<reference evidence="2" key="3">
    <citation type="submission" date="2025-09" db="UniProtKB">
        <authorList>
            <consortium name="Ensembl"/>
        </authorList>
    </citation>
    <scope>IDENTIFICATION</scope>
</reference>
<sequence length="1387" mass="150764">MWWSCVFVKRDFSPMAWKAKGERLSLVCLGLVVVVLNSFGQCAAVTQTRSSKSSIVLGPHLKGNLNNGEEEQSTGAVRFGRLILGRNVKPRNASFSTDEHTVSKVRSSNGSLDDADYQSDMGWEPKQLGGHVYGTIRPSSPVVESLLQMEPSVECVGDSMKLKVHDTGSTPGSLFSVDRGNQSPLPLSQLPTNCGHSISTTHQDWIFIAIYNGCYVTLEDGNYVLPLRWWGLPIKMSCPAKKPFKPNPPTVSCYPEGMVVKIEGGTSAKDLRVKFKGHWQPLMSVSPHCGYSVVAHLEAVTISAHYEPCVEPKDGMFTLELAGEGEVKVSCPSPVDQSFPRPNYPQTPVFPVPPTIALQPSPMFPPQPTSPPKPQAPLHPYYTKPAEKPKPATLPPGNPQYYFSFYPLPATPPPATKVPQGHEQHPDYRHPKPVTSSPPNDPQPPWYSESFYPRPAKPVTSSLPNDPQPPWYSESFYPRPAKPVTSSPPKDLQPPWYSESFYPRPAESVTRMPGELPPATEAPNDKVYYPYDRYPYDPQPAKPVTHPPVTQRPATEKPTSPLHPYYTEPATHPPVNTQYYFSFYPLPATPPPATKVPQGHEHPDYRHPKPITGSPPEDYQIPWDSFDPQPFKPATYPVTPKPTPAMLPPATEKPTAPLRPYYPKPDTLPPGNPQYYFSFYPLPAKPVTPPPQVSTPATKAPQGHVQHPYYPHPLYPPHPKPVTGSPPKDPQIPWNSFDPQPFKPATYPVTPKPTPAMLPPATEKPTAPLNPYYPHHYQQFYPEPAKPITIPLRPATQTPEQTPLVVHTWIPAPQQPSHPRTTQAPPTVSPSSPQPGDSYPPHPGYCPAVCPTGFLTCCPMPISFHQHHHNHFGPVTSKDSGIIPAYPFKHTSDLFNYASVSGPTQATTTPQPITVQTVAPTKMALTGFHDYWSQHGMRFSASYAQAPSDANKPSEPQRPKQSHFQPYNPQPPMRPYFEAPASDSNKPMAQQQPIQPYLPHNLQRLMHAYPLPYNPQGPVQPHGQAPVYSNKPLELERPASDPSKPSEPQSLSSDLNKPLKPQPSKWPHYPFRPPMWYDPDMFYASKPLLQPHHQTQLSESAMQMHSTLEQLSPPEHPLQPPRPVKELGGSLPINSKGISSLQQRNPSGHQMPTHYGSLPIYYAGAKPSYPQKPAAKPSGKPSRPEFPESFEHYWKPIVPLGPNEGFHVSYPAQSAGGSYPAQSAGGSYPAQSAGGSYPAQSAGGSYPAQSAGGSYPAQSAGGSYPAQSAGGSYPAQSAGGSYPAQSAGGSYPAQSAGGSYPAQSAGGSYPAQSAGGSYPAQSAGGSYPAQSAGGSYPAQSAGGSYPAQSAGGSYPAQSAGGSYPAQSAGGSYHLVSGRDARPFSSFS</sequence>
<feature type="compositionally biased region" description="Polar residues" evidence="1">
    <location>
        <begin position="815"/>
        <end position="835"/>
    </location>
</feature>
<accession>A0A8C7VXY6</accession>
<evidence type="ECO:0000313" key="2">
    <source>
        <dbReference type="Ensembl" id="ENSOMYP00000055078.2"/>
    </source>
</evidence>
<name>A0A8C7VXY6_ONCMY</name>
<feature type="region of interest" description="Disordered" evidence="1">
    <location>
        <begin position="412"/>
        <end position="569"/>
    </location>
</feature>
<feature type="region of interest" description="Disordered" evidence="1">
    <location>
        <begin position="94"/>
        <end position="113"/>
    </location>
</feature>